<dbReference type="PANTHER" id="PTHR40255:SF1">
    <property type="entry name" value="PROTOPORPHYRINOGEN IX OXIDASE"/>
    <property type="match status" value="1"/>
</dbReference>
<protein>
    <recommendedName>
        <fullName evidence="4 14">Protoporphyrinogen IX oxidase</fullName>
        <shortName evidence="14">PPO</shortName>
        <ecNumber evidence="14 15">1.3.99.-</ecNumber>
    </recommendedName>
</protein>
<evidence type="ECO:0000313" key="16">
    <source>
        <dbReference type="EMBL" id="SKA35460.1"/>
    </source>
</evidence>
<dbReference type="Proteomes" id="UP000190135">
    <property type="component" value="Unassembled WGS sequence"/>
</dbReference>
<keyword evidence="8 14" id="KW-0479">Metal-binding</keyword>
<sequence length="164" mass="18631">MKGIAIKVVVTAAIMALLVFGTDVPDLWIKAFHIIAVISWMAGLFYLPRLFVYHTEAGARTPQSETFKVMEEKLLRVIINPAMIATWMTGLWIGWSMYGLMAGWLHAKLLLVVLLSGYHGFLSASRKRFARDENTKSSKYWRMMNEVPTVLMIIIVILVVVKPF</sequence>
<feature type="transmembrane region" description="Helical" evidence="14">
    <location>
        <begin position="31"/>
        <end position="53"/>
    </location>
</feature>
<dbReference type="EMBL" id="FUXL01000019">
    <property type="protein sequence ID" value="SKA35460.1"/>
    <property type="molecule type" value="Genomic_DNA"/>
</dbReference>
<dbReference type="Pfam" id="PF03653">
    <property type="entry name" value="UPF0093"/>
    <property type="match status" value="1"/>
</dbReference>
<keyword evidence="17" id="KW-1185">Reference proteome</keyword>
<evidence type="ECO:0000256" key="7">
    <source>
        <dbReference type="ARBA" id="ARBA00022692"/>
    </source>
</evidence>
<dbReference type="EC" id="1.3.99.-" evidence="14 15"/>
<comment type="subunit">
    <text evidence="14">Homodimer.</text>
</comment>
<evidence type="ECO:0000256" key="1">
    <source>
        <dbReference type="ARBA" id="ARBA00004651"/>
    </source>
</evidence>
<evidence type="ECO:0000256" key="5">
    <source>
        <dbReference type="ARBA" id="ARBA00022475"/>
    </source>
</evidence>
<evidence type="ECO:0000256" key="6">
    <source>
        <dbReference type="ARBA" id="ARBA00022617"/>
    </source>
</evidence>
<evidence type="ECO:0000256" key="8">
    <source>
        <dbReference type="ARBA" id="ARBA00022723"/>
    </source>
</evidence>
<evidence type="ECO:0000256" key="15">
    <source>
        <dbReference type="PIRNR" id="PIRNR004638"/>
    </source>
</evidence>
<reference evidence="16 17" key="1">
    <citation type="submission" date="2017-02" db="EMBL/GenBank/DDBJ databases">
        <authorList>
            <person name="Peterson S.W."/>
        </authorList>
    </citation>
    <scope>NUCLEOTIDE SEQUENCE [LARGE SCALE GENOMIC DNA]</scope>
    <source>
        <strain evidence="16 17">USBA 369</strain>
    </source>
</reference>
<feature type="transmembrane region" description="Helical" evidence="14">
    <location>
        <begin position="101"/>
        <end position="122"/>
    </location>
</feature>
<feature type="binding site" description="axial binding residue" evidence="14">
    <location>
        <position position="108"/>
    </location>
    <ligand>
        <name>heme</name>
        <dbReference type="ChEBI" id="CHEBI:30413"/>
    </ligand>
    <ligandPart>
        <name>Fe</name>
        <dbReference type="ChEBI" id="CHEBI:18248"/>
    </ligandPart>
</feature>
<comment type="catalytic activity">
    <reaction evidence="13 14 15">
        <text>protoporphyrinogen IX + 3 A = protoporphyrin IX + 3 AH2</text>
        <dbReference type="Rhea" id="RHEA:62000"/>
        <dbReference type="ChEBI" id="CHEBI:13193"/>
        <dbReference type="ChEBI" id="CHEBI:17499"/>
        <dbReference type="ChEBI" id="CHEBI:57306"/>
        <dbReference type="ChEBI" id="CHEBI:57307"/>
    </reaction>
</comment>
<dbReference type="InterPro" id="IPR005265">
    <property type="entry name" value="HemJ-like"/>
</dbReference>
<accession>A0A1T4T4L2</accession>
<dbReference type="PANTHER" id="PTHR40255">
    <property type="entry name" value="UPF0093 MEMBRANE PROTEIN SLR1790"/>
    <property type="match status" value="1"/>
</dbReference>
<organism evidence="16 17">
    <name type="scientific">Consotaella salsifontis</name>
    <dbReference type="NCBI Taxonomy" id="1365950"/>
    <lineage>
        <taxon>Bacteria</taxon>
        <taxon>Pseudomonadati</taxon>
        <taxon>Pseudomonadota</taxon>
        <taxon>Alphaproteobacteria</taxon>
        <taxon>Hyphomicrobiales</taxon>
        <taxon>Aurantimonadaceae</taxon>
        <taxon>Consotaella</taxon>
    </lineage>
</organism>
<dbReference type="AlphaFoldDB" id="A0A1T4T4L2"/>
<evidence type="ECO:0000256" key="10">
    <source>
        <dbReference type="ARBA" id="ARBA00023002"/>
    </source>
</evidence>
<comment type="subcellular location">
    <subcellularLocation>
        <location evidence="1 14">Cell membrane</location>
        <topology evidence="1 14">Multi-pass membrane protein</topology>
    </subcellularLocation>
</comment>
<comment type="cofactor">
    <cofactor evidence="14 15">
        <name>heme b</name>
        <dbReference type="ChEBI" id="CHEBI:60344"/>
    </cofactor>
    <text evidence="14 15">Binds 1 heme b (iron(II)-protoporphyrin IX) group per subunit.</text>
</comment>
<keyword evidence="10 14" id="KW-0560">Oxidoreductase</keyword>
<comment type="pathway">
    <text evidence="2 14 15">Porphyrin-containing compound metabolism; protoporphyrin-IX biosynthesis; protoporphyrin-IX from protoporphyrinogen-IX: step 1/1.</text>
</comment>
<dbReference type="PIRSF" id="PIRSF004638">
    <property type="entry name" value="UCP004638"/>
    <property type="match status" value="1"/>
</dbReference>
<evidence type="ECO:0000256" key="2">
    <source>
        <dbReference type="ARBA" id="ARBA00005073"/>
    </source>
</evidence>
<evidence type="ECO:0000256" key="4">
    <source>
        <dbReference type="ARBA" id="ARBA00017504"/>
    </source>
</evidence>
<dbReference type="HAMAP" id="MF_02239">
    <property type="entry name" value="HemJ"/>
    <property type="match status" value="1"/>
</dbReference>
<keyword evidence="11 14" id="KW-0408">Iron</keyword>
<feature type="transmembrane region" description="Helical" evidence="14">
    <location>
        <begin position="74"/>
        <end position="95"/>
    </location>
</feature>
<evidence type="ECO:0000256" key="3">
    <source>
        <dbReference type="ARBA" id="ARBA00006501"/>
    </source>
</evidence>
<dbReference type="GO" id="GO:0006782">
    <property type="term" value="P:protoporphyrinogen IX biosynthetic process"/>
    <property type="evidence" value="ECO:0007669"/>
    <property type="project" value="UniProtKB-UniRule"/>
</dbReference>
<evidence type="ECO:0000256" key="12">
    <source>
        <dbReference type="ARBA" id="ARBA00023136"/>
    </source>
</evidence>
<dbReference type="STRING" id="1365950.SAMN05428963_11928"/>
<evidence type="ECO:0000256" key="14">
    <source>
        <dbReference type="HAMAP-Rule" id="MF_02239"/>
    </source>
</evidence>
<dbReference type="GO" id="GO:0046872">
    <property type="term" value="F:metal ion binding"/>
    <property type="evidence" value="ECO:0007669"/>
    <property type="project" value="UniProtKB-UniRule"/>
</dbReference>
<keyword evidence="5 14" id="KW-1003">Cell membrane</keyword>
<evidence type="ECO:0000256" key="9">
    <source>
        <dbReference type="ARBA" id="ARBA00022989"/>
    </source>
</evidence>
<dbReference type="GO" id="GO:0005886">
    <property type="term" value="C:plasma membrane"/>
    <property type="evidence" value="ECO:0007669"/>
    <property type="project" value="UniProtKB-SubCell"/>
</dbReference>
<keyword evidence="7 14" id="KW-0812">Transmembrane</keyword>
<keyword evidence="12 14" id="KW-0472">Membrane</keyword>
<comment type="similarity">
    <text evidence="3 14 15">Belongs to the HemJ family.</text>
</comment>
<feature type="binding site" description="axial binding residue" evidence="14">
    <location>
        <position position="33"/>
    </location>
    <ligand>
        <name>heme</name>
        <dbReference type="ChEBI" id="CHEBI:30413"/>
    </ligand>
    <ligandPart>
        <name>Fe</name>
        <dbReference type="ChEBI" id="CHEBI:18248"/>
    </ligandPart>
</feature>
<dbReference type="GO" id="GO:0070818">
    <property type="term" value="F:protoporphyrinogen oxidase activity"/>
    <property type="evidence" value="ECO:0007669"/>
    <property type="project" value="UniProtKB-UniRule"/>
</dbReference>
<dbReference type="UniPathway" id="UPA00251">
    <property type="reaction ID" value="UER00324"/>
</dbReference>
<evidence type="ECO:0000256" key="13">
    <source>
        <dbReference type="ARBA" id="ARBA00048390"/>
    </source>
</evidence>
<comment type="function">
    <text evidence="14 15">Catalyzes the oxidation of protoporphyrinogen IX to protoporphyrin IX.</text>
</comment>
<keyword evidence="6 14" id="KW-0349">Heme</keyword>
<dbReference type="RefSeq" id="WP_116002852.1">
    <property type="nucleotide sequence ID" value="NZ_FUXL01000019.1"/>
</dbReference>
<feature type="transmembrane region" description="Helical" evidence="14">
    <location>
        <begin position="143"/>
        <end position="161"/>
    </location>
</feature>
<gene>
    <name evidence="16" type="ORF">SAMN05428963_11928</name>
</gene>
<evidence type="ECO:0000256" key="11">
    <source>
        <dbReference type="ARBA" id="ARBA00023004"/>
    </source>
</evidence>
<proteinExistence type="inferred from homology"/>
<dbReference type="NCBIfam" id="TIGR00701">
    <property type="entry name" value="protoporphyrinogen oxidase HemJ"/>
    <property type="match status" value="1"/>
</dbReference>
<keyword evidence="9 14" id="KW-1133">Transmembrane helix</keyword>
<dbReference type="OrthoDB" id="9800824at2"/>
<evidence type="ECO:0000313" key="17">
    <source>
        <dbReference type="Proteomes" id="UP000190135"/>
    </source>
</evidence>
<name>A0A1T4T4L2_9HYPH</name>